<dbReference type="InterPro" id="IPR000182">
    <property type="entry name" value="GNAT_dom"/>
</dbReference>
<dbReference type="SUPFAM" id="SSF55729">
    <property type="entry name" value="Acyl-CoA N-acyltransferases (Nat)"/>
    <property type="match status" value="1"/>
</dbReference>
<feature type="domain" description="N-acetyltransferase" evidence="1">
    <location>
        <begin position="14"/>
        <end position="171"/>
    </location>
</feature>
<evidence type="ECO:0000259" key="1">
    <source>
        <dbReference type="PROSITE" id="PS51186"/>
    </source>
</evidence>
<evidence type="ECO:0000313" key="3">
    <source>
        <dbReference type="Proteomes" id="UP001165378"/>
    </source>
</evidence>
<dbReference type="InterPro" id="IPR016181">
    <property type="entry name" value="Acyl_CoA_acyltransferase"/>
</dbReference>
<organism evidence="2 3">
    <name type="scientific">Yinghuangia soli</name>
    <dbReference type="NCBI Taxonomy" id="2908204"/>
    <lineage>
        <taxon>Bacteria</taxon>
        <taxon>Bacillati</taxon>
        <taxon>Actinomycetota</taxon>
        <taxon>Actinomycetes</taxon>
        <taxon>Kitasatosporales</taxon>
        <taxon>Streptomycetaceae</taxon>
        <taxon>Yinghuangia</taxon>
    </lineage>
</organism>
<dbReference type="EMBL" id="JAKFHA010000049">
    <property type="protein sequence ID" value="MCF2533449.1"/>
    <property type="molecule type" value="Genomic_DNA"/>
</dbReference>
<protein>
    <submittedName>
        <fullName evidence="2">GNAT family N-acetyltransferase</fullName>
    </submittedName>
</protein>
<keyword evidence="3" id="KW-1185">Reference proteome</keyword>
<evidence type="ECO:0000313" key="2">
    <source>
        <dbReference type="EMBL" id="MCF2533449.1"/>
    </source>
</evidence>
<sequence>MITIRPAAIQTDRLTLLPLQVEHADEMAAVLGDPALHTFIGGEPETLEALRARYRRWSAGSPDPGQAWCNWVVKIRDEGVLAGTVQATVTADERGYAAEISWVVGTPWQGHGIAREAAQGLIGWLREVPVHTVIAHIHPDHKASGAVAAAAGLAATDRWEDGEVRWEAALG</sequence>
<name>A0AA41Q897_9ACTN</name>
<dbReference type="GO" id="GO:0016747">
    <property type="term" value="F:acyltransferase activity, transferring groups other than amino-acyl groups"/>
    <property type="evidence" value="ECO:0007669"/>
    <property type="project" value="InterPro"/>
</dbReference>
<dbReference type="InterPro" id="IPR051531">
    <property type="entry name" value="N-acetyltransferase"/>
</dbReference>
<dbReference type="PANTHER" id="PTHR43792:SF16">
    <property type="entry name" value="N-ACETYLTRANSFERASE DOMAIN-CONTAINING PROTEIN"/>
    <property type="match status" value="1"/>
</dbReference>
<reference evidence="2" key="1">
    <citation type="submission" date="2022-01" db="EMBL/GenBank/DDBJ databases">
        <title>Genome-Based Taxonomic Classification of the Phylum Actinobacteria.</title>
        <authorList>
            <person name="Gao Y."/>
        </authorList>
    </citation>
    <scope>NUCLEOTIDE SEQUENCE</scope>
    <source>
        <strain evidence="2">KLBMP 8922</strain>
    </source>
</reference>
<dbReference type="PROSITE" id="PS51186">
    <property type="entry name" value="GNAT"/>
    <property type="match status" value="1"/>
</dbReference>
<dbReference type="PANTHER" id="PTHR43792">
    <property type="entry name" value="GNAT FAMILY, PUTATIVE (AFU_ORTHOLOGUE AFUA_3G00765)-RELATED-RELATED"/>
    <property type="match status" value="1"/>
</dbReference>
<dbReference type="Proteomes" id="UP001165378">
    <property type="component" value="Unassembled WGS sequence"/>
</dbReference>
<gene>
    <name evidence="2" type="ORF">LZ495_40390</name>
</gene>
<proteinExistence type="predicted"/>
<dbReference type="AlphaFoldDB" id="A0AA41Q897"/>
<accession>A0AA41Q897</accession>
<dbReference type="Gene3D" id="3.40.630.30">
    <property type="match status" value="1"/>
</dbReference>
<dbReference type="RefSeq" id="WP_235058221.1">
    <property type="nucleotide sequence ID" value="NZ_JAKFHA010000049.1"/>
</dbReference>
<comment type="caution">
    <text evidence="2">The sequence shown here is derived from an EMBL/GenBank/DDBJ whole genome shotgun (WGS) entry which is preliminary data.</text>
</comment>
<dbReference type="Pfam" id="PF13302">
    <property type="entry name" value="Acetyltransf_3"/>
    <property type="match status" value="1"/>
</dbReference>